<dbReference type="SUPFAM" id="SSF56112">
    <property type="entry name" value="Protein kinase-like (PK-like)"/>
    <property type="match status" value="1"/>
</dbReference>
<dbReference type="Gene3D" id="2.90.10.10">
    <property type="entry name" value="Bulb-type lectin domain"/>
    <property type="match status" value="1"/>
</dbReference>
<dbReference type="SMART" id="SM00108">
    <property type="entry name" value="B_lectin"/>
    <property type="match status" value="1"/>
</dbReference>
<feature type="chain" id="PRO_5003122338" description="Bulb-type lectin domain-containing protein" evidence="2">
    <location>
        <begin position="28"/>
        <end position="552"/>
    </location>
</feature>
<keyword evidence="1 2" id="KW-0732">Signal</keyword>
<dbReference type="HOGENOM" id="CLU_491276_0_0_1"/>
<dbReference type="InterPro" id="IPR036426">
    <property type="entry name" value="Bulb-type_lectin_dom_sf"/>
</dbReference>
<dbReference type="Pfam" id="PF01453">
    <property type="entry name" value="B_lectin"/>
    <property type="match status" value="1"/>
</dbReference>
<reference evidence="5 6" key="1">
    <citation type="journal article" date="2011" name="Science">
        <title>The Selaginella genome identifies genetic changes associated with the evolution of vascular plants.</title>
        <authorList>
            <person name="Banks J.A."/>
            <person name="Nishiyama T."/>
            <person name="Hasebe M."/>
            <person name="Bowman J.L."/>
            <person name="Gribskov M."/>
            <person name="dePamphilis C."/>
            <person name="Albert V.A."/>
            <person name="Aono N."/>
            <person name="Aoyama T."/>
            <person name="Ambrose B.A."/>
            <person name="Ashton N.W."/>
            <person name="Axtell M.J."/>
            <person name="Barker E."/>
            <person name="Barker M.S."/>
            <person name="Bennetzen J.L."/>
            <person name="Bonawitz N.D."/>
            <person name="Chapple C."/>
            <person name="Cheng C."/>
            <person name="Correa L.G."/>
            <person name="Dacre M."/>
            <person name="DeBarry J."/>
            <person name="Dreyer I."/>
            <person name="Elias M."/>
            <person name="Engstrom E.M."/>
            <person name="Estelle M."/>
            <person name="Feng L."/>
            <person name="Finet C."/>
            <person name="Floyd S.K."/>
            <person name="Frommer W.B."/>
            <person name="Fujita T."/>
            <person name="Gramzow L."/>
            <person name="Gutensohn M."/>
            <person name="Harholt J."/>
            <person name="Hattori M."/>
            <person name="Heyl A."/>
            <person name="Hirai T."/>
            <person name="Hiwatashi Y."/>
            <person name="Ishikawa M."/>
            <person name="Iwata M."/>
            <person name="Karol K.G."/>
            <person name="Koehler B."/>
            <person name="Kolukisaoglu U."/>
            <person name="Kubo M."/>
            <person name="Kurata T."/>
            <person name="Lalonde S."/>
            <person name="Li K."/>
            <person name="Li Y."/>
            <person name="Litt A."/>
            <person name="Lyons E."/>
            <person name="Manning G."/>
            <person name="Maruyama T."/>
            <person name="Michael T.P."/>
            <person name="Mikami K."/>
            <person name="Miyazaki S."/>
            <person name="Morinaga S."/>
            <person name="Murata T."/>
            <person name="Mueller-Roeber B."/>
            <person name="Nelson D.R."/>
            <person name="Obara M."/>
            <person name="Oguri Y."/>
            <person name="Olmstead R.G."/>
            <person name="Onodera N."/>
            <person name="Petersen B.L."/>
            <person name="Pils B."/>
            <person name="Prigge M."/>
            <person name="Rensing S.A."/>
            <person name="Riano-Pachon D.M."/>
            <person name="Roberts A.W."/>
            <person name="Sato Y."/>
            <person name="Scheller H.V."/>
            <person name="Schulz B."/>
            <person name="Schulz C."/>
            <person name="Shakirov E.V."/>
            <person name="Shibagaki N."/>
            <person name="Shinohara N."/>
            <person name="Shippen D.E."/>
            <person name="Soerensen I."/>
            <person name="Sotooka R."/>
            <person name="Sugimoto N."/>
            <person name="Sugita M."/>
            <person name="Sumikawa N."/>
            <person name="Tanurdzic M."/>
            <person name="Theissen G."/>
            <person name="Ulvskov P."/>
            <person name="Wakazuki S."/>
            <person name="Weng J.K."/>
            <person name="Willats W.W."/>
            <person name="Wipf D."/>
            <person name="Wolf P.G."/>
            <person name="Yang L."/>
            <person name="Zimmer A.D."/>
            <person name="Zhu Q."/>
            <person name="Mitros T."/>
            <person name="Hellsten U."/>
            <person name="Loque D."/>
            <person name="Otillar R."/>
            <person name="Salamov A."/>
            <person name="Schmutz J."/>
            <person name="Shapiro H."/>
            <person name="Lindquist E."/>
            <person name="Lucas S."/>
            <person name="Rokhsar D."/>
            <person name="Grigoriev I.V."/>
        </authorList>
    </citation>
    <scope>NUCLEOTIDE SEQUENCE [LARGE SCALE GENOMIC DNA]</scope>
</reference>
<dbReference type="InterPro" id="IPR011009">
    <property type="entry name" value="Kinase-like_dom_sf"/>
</dbReference>
<evidence type="ECO:0008006" key="7">
    <source>
        <dbReference type="Google" id="ProtNLM"/>
    </source>
</evidence>
<feature type="signal peptide" evidence="2">
    <location>
        <begin position="1"/>
        <end position="27"/>
    </location>
</feature>
<evidence type="ECO:0000259" key="4">
    <source>
        <dbReference type="PROSITE" id="PS50948"/>
    </source>
</evidence>
<dbReference type="Proteomes" id="UP000001514">
    <property type="component" value="Unassembled WGS sequence"/>
</dbReference>
<dbReference type="Gramene" id="EFJ21713">
    <property type="protein sequence ID" value="EFJ21713"/>
    <property type="gene ID" value="SELMODRAFT_417154"/>
</dbReference>
<evidence type="ECO:0000313" key="6">
    <source>
        <dbReference type="Proteomes" id="UP000001514"/>
    </source>
</evidence>
<feature type="domain" description="Bulb-type lectin" evidence="3">
    <location>
        <begin position="59"/>
        <end position="176"/>
    </location>
</feature>
<proteinExistence type="predicted"/>
<evidence type="ECO:0000256" key="2">
    <source>
        <dbReference type="SAM" id="SignalP"/>
    </source>
</evidence>
<accession>D8S1J3</accession>
<evidence type="ECO:0000256" key="1">
    <source>
        <dbReference type="ARBA" id="ARBA00022729"/>
    </source>
</evidence>
<protein>
    <recommendedName>
        <fullName evidence="7">Bulb-type lectin domain-containing protein</fullName>
    </recommendedName>
</protein>
<name>D8S1J3_SELML</name>
<keyword evidence="6" id="KW-1185">Reference proteome</keyword>
<dbReference type="AlphaFoldDB" id="D8S1J3"/>
<dbReference type="EMBL" id="GL377598">
    <property type="protein sequence ID" value="EFJ21713.1"/>
    <property type="molecule type" value="Genomic_DNA"/>
</dbReference>
<dbReference type="PROSITE" id="PS50948">
    <property type="entry name" value="PAN"/>
    <property type="match status" value="1"/>
</dbReference>
<dbReference type="PROSITE" id="PS50927">
    <property type="entry name" value="BULB_LECTIN"/>
    <property type="match status" value="1"/>
</dbReference>
<organism evidence="6">
    <name type="scientific">Selaginella moellendorffii</name>
    <name type="common">Spikemoss</name>
    <dbReference type="NCBI Taxonomy" id="88036"/>
    <lineage>
        <taxon>Eukaryota</taxon>
        <taxon>Viridiplantae</taxon>
        <taxon>Streptophyta</taxon>
        <taxon>Embryophyta</taxon>
        <taxon>Tracheophyta</taxon>
        <taxon>Lycopodiopsida</taxon>
        <taxon>Selaginellales</taxon>
        <taxon>Selaginellaceae</taxon>
        <taxon>Selaginella</taxon>
    </lineage>
</organism>
<feature type="domain" description="Apple" evidence="4">
    <location>
        <begin position="373"/>
        <end position="459"/>
    </location>
</feature>
<dbReference type="SUPFAM" id="SSF51110">
    <property type="entry name" value="alpha-D-mannose-specific plant lectins"/>
    <property type="match status" value="1"/>
</dbReference>
<dbReference type="InterPro" id="IPR001480">
    <property type="entry name" value="Bulb-type_lectin_dom"/>
</dbReference>
<evidence type="ECO:0000313" key="5">
    <source>
        <dbReference type="EMBL" id="EFJ21713.1"/>
    </source>
</evidence>
<dbReference type="KEGG" id="smo:SELMODRAFT_417154"/>
<gene>
    <name evidence="5" type="ORF">SELMODRAFT_417154</name>
</gene>
<dbReference type="InterPro" id="IPR003609">
    <property type="entry name" value="Pan_app"/>
</dbReference>
<sequence length="552" mass="60799">MQKQKVSQVAKALFLELIMLLTVTSEGKLYTIPDKWRIFMNNSLPEFQGGGRSGSYRLVSALPKDNPSSRPESLRSDDENLGLAFLNFNGSNKYYLALMFGTRNSSTAAPVWIANRNAPVSGNSMLAKTGGRLQLLDANGSVAWSPNESVAYIGIQNSGNLQLFDESETPVWSSFDRPWSALMPNQKLVTGQSVVSNKNASDPSEGSYIAEIQASGSVGYMSIDSKKKQPYMLWSFVGSQIGSPSVNCPGYRTALSFTPAGEMSMVYEPIRVGGNEQPCGSPLSGEIFPGNTTMRYFQLADDGTMVSYRRELANGSWELDSTSQFFPPPAPCGSYGLLEKGKQCQCLTNEANNSTTSALGSCAQPEWSSLANCSSRYETDFVTLAGASYFANTFNPPDRTGAAMQDCLEQCKSTCSCAAFFFDQALQNCFFIEDVLGSLTVDSNKTQQLFGFLKYQNYSRLLVYELMPNGSLDRWIFSDNKNKLDWKRYGMVLLELIGGRKNLDCSKMESPLSWYFPAWAMSEIRKGNTMQVVDPNVKDSADTPLLVFLSNL</sequence>
<dbReference type="PANTHER" id="PTHR47976">
    <property type="entry name" value="G-TYPE LECTIN S-RECEPTOR-LIKE SERINE/THREONINE-PROTEIN KINASE SD2-5"/>
    <property type="match status" value="1"/>
</dbReference>
<evidence type="ECO:0000259" key="3">
    <source>
        <dbReference type="PROSITE" id="PS50927"/>
    </source>
</evidence>
<dbReference type="eggNOG" id="ENOG502QU6U">
    <property type="taxonomic scope" value="Eukaryota"/>
</dbReference>
<dbReference type="PANTHER" id="PTHR47976:SF115">
    <property type="entry name" value="RECEPTOR-LIKE SERINE_THREONINE-PROTEIN KINASE"/>
    <property type="match status" value="1"/>
</dbReference>
<dbReference type="InParanoid" id="D8S1J3"/>
<dbReference type="InterPro" id="IPR051343">
    <property type="entry name" value="G-type_lectin_kinases/EP1-like"/>
</dbReference>